<dbReference type="PROSITE" id="PS50949">
    <property type="entry name" value="HTH_GNTR"/>
    <property type="match status" value="1"/>
</dbReference>
<keyword evidence="8" id="KW-1185">Reference proteome</keyword>
<dbReference type="Proteomes" id="UP000247772">
    <property type="component" value="Unassembled WGS sequence"/>
</dbReference>
<feature type="domain" description="HTH gntR-type" evidence="4">
    <location>
        <begin position="11"/>
        <end position="78"/>
    </location>
</feature>
<evidence type="ECO:0000256" key="2">
    <source>
        <dbReference type="ARBA" id="ARBA00023125"/>
    </source>
</evidence>
<dbReference type="Proteomes" id="UP000533533">
    <property type="component" value="Unassembled WGS sequence"/>
</dbReference>
<dbReference type="Pfam" id="PF00392">
    <property type="entry name" value="GntR"/>
    <property type="match status" value="1"/>
</dbReference>
<dbReference type="EMBL" id="QJSQ01000002">
    <property type="protein sequence ID" value="PYE27639.1"/>
    <property type="molecule type" value="Genomic_DNA"/>
</dbReference>
<dbReference type="InterPro" id="IPR011711">
    <property type="entry name" value="GntR_C"/>
</dbReference>
<evidence type="ECO:0000259" key="4">
    <source>
        <dbReference type="PROSITE" id="PS50949"/>
    </source>
</evidence>
<dbReference type="InterPro" id="IPR036388">
    <property type="entry name" value="WH-like_DNA-bd_sf"/>
</dbReference>
<dbReference type="RefSeq" id="WP_207786527.1">
    <property type="nucleotide sequence ID" value="NZ_JACHVZ010000008.1"/>
</dbReference>
<evidence type="ECO:0000256" key="3">
    <source>
        <dbReference type="ARBA" id="ARBA00023163"/>
    </source>
</evidence>
<dbReference type="PANTHER" id="PTHR43537:SF24">
    <property type="entry name" value="GLUCONATE OPERON TRANSCRIPTIONAL REPRESSOR"/>
    <property type="match status" value="1"/>
</dbReference>
<dbReference type="EMBL" id="JACHVZ010000008">
    <property type="protein sequence ID" value="MBB2928953.1"/>
    <property type="molecule type" value="Genomic_DNA"/>
</dbReference>
<sequence>MKNDSLKVTPLSVRSQVEAGLRTAITSGRFLPGDHLPDRLLCETFGTSRSVVREAIRLMEAEGLVVVHPNRGPFVATLSMEEAADIYEIRGSLEALAGEGFATRASDDERAELRRVYEELRAAGVDRDQLIDIKRRFYEVLTRGSGNKLIKGMLDRLLIRNSQLRALSLSSEGRLPETLAEIGRIMTAIERKDGAAAAHACRAHIKAAAEVALRILAERETQPEARAGER</sequence>
<protein>
    <submittedName>
        <fullName evidence="5 6">GntR family transcriptional regulator</fullName>
    </submittedName>
</protein>
<evidence type="ECO:0000313" key="7">
    <source>
        <dbReference type="Proteomes" id="UP000247772"/>
    </source>
</evidence>
<dbReference type="SMART" id="SM00345">
    <property type="entry name" value="HTH_GNTR"/>
    <property type="match status" value="1"/>
</dbReference>
<keyword evidence="1" id="KW-0805">Transcription regulation</keyword>
<dbReference type="SUPFAM" id="SSF46785">
    <property type="entry name" value="Winged helix' DNA-binding domain"/>
    <property type="match status" value="1"/>
</dbReference>
<evidence type="ECO:0000313" key="5">
    <source>
        <dbReference type="EMBL" id="MBB2928953.1"/>
    </source>
</evidence>
<gene>
    <name evidence="6" type="ORF">C7410_102322</name>
    <name evidence="5" type="ORF">FHX59_003384</name>
</gene>
<dbReference type="AlphaFoldDB" id="A0A2U1AGL5"/>
<dbReference type="PANTHER" id="PTHR43537">
    <property type="entry name" value="TRANSCRIPTIONAL REGULATOR, GNTR FAMILY"/>
    <property type="match status" value="1"/>
</dbReference>
<keyword evidence="3" id="KW-0804">Transcription</keyword>
<evidence type="ECO:0000313" key="8">
    <source>
        <dbReference type="Proteomes" id="UP000533533"/>
    </source>
</evidence>
<comment type="caution">
    <text evidence="6">The sequence shown here is derived from an EMBL/GenBank/DDBJ whole genome shotgun (WGS) entry which is preliminary data.</text>
</comment>
<dbReference type="Pfam" id="PF07729">
    <property type="entry name" value="FCD"/>
    <property type="match status" value="1"/>
</dbReference>
<dbReference type="InterPro" id="IPR036390">
    <property type="entry name" value="WH_DNA-bd_sf"/>
</dbReference>
<dbReference type="GO" id="GO:0003700">
    <property type="term" value="F:DNA-binding transcription factor activity"/>
    <property type="evidence" value="ECO:0007669"/>
    <property type="project" value="InterPro"/>
</dbReference>
<dbReference type="Gene3D" id="1.10.10.10">
    <property type="entry name" value="Winged helix-like DNA-binding domain superfamily/Winged helix DNA-binding domain"/>
    <property type="match status" value="1"/>
</dbReference>
<evidence type="ECO:0000256" key="1">
    <source>
        <dbReference type="ARBA" id="ARBA00023015"/>
    </source>
</evidence>
<dbReference type="GO" id="GO:0003677">
    <property type="term" value="F:DNA binding"/>
    <property type="evidence" value="ECO:0007669"/>
    <property type="project" value="UniProtKB-KW"/>
</dbReference>
<dbReference type="Gene3D" id="1.20.120.530">
    <property type="entry name" value="GntR ligand-binding domain-like"/>
    <property type="match status" value="1"/>
</dbReference>
<dbReference type="SMART" id="SM00895">
    <property type="entry name" value="FCD"/>
    <property type="match status" value="1"/>
</dbReference>
<dbReference type="CDD" id="cd07377">
    <property type="entry name" value="WHTH_GntR"/>
    <property type="match status" value="1"/>
</dbReference>
<name>A0A2U1AGL5_9BURK</name>
<dbReference type="InterPro" id="IPR008920">
    <property type="entry name" value="TF_FadR/GntR_C"/>
</dbReference>
<dbReference type="InterPro" id="IPR000524">
    <property type="entry name" value="Tscrpt_reg_HTH_GntR"/>
</dbReference>
<accession>A0A2U1AGL5</accession>
<organism evidence="6 7">
    <name type="scientific">Paraburkholderia silvatlantica</name>
    <dbReference type="NCBI Taxonomy" id="321895"/>
    <lineage>
        <taxon>Bacteria</taxon>
        <taxon>Pseudomonadati</taxon>
        <taxon>Pseudomonadota</taxon>
        <taxon>Betaproteobacteria</taxon>
        <taxon>Burkholderiales</taxon>
        <taxon>Burkholderiaceae</taxon>
        <taxon>Paraburkholderia</taxon>
    </lineage>
</organism>
<keyword evidence="2 5" id="KW-0238">DNA-binding</keyword>
<dbReference type="SUPFAM" id="SSF48008">
    <property type="entry name" value="GntR ligand-binding domain-like"/>
    <property type="match status" value="1"/>
</dbReference>
<evidence type="ECO:0000313" key="6">
    <source>
        <dbReference type="EMBL" id="PYE27639.1"/>
    </source>
</evidence>
<reference evidence="6 7" key="1">
    <citation type="submission" date="2018-06" db="EMBL/GenBank/DDBJ databases">
        <title>Genomic Encyclopedia of Type Strains, Phase IV (KMG-V): Genome sequencing to study the core and pangenomes of soil and plant-associated prokaryotes.</title>
        <authorList>
            <person name="Whitman W."/>
        </authorList>
    </citation>
    <scope>NUCLEOTIDE SEQUENCE [LARGE SCALE GENOMIC DNA]</scope>
    <source>
        <strain evidence="6 7">SRCL-318</strain>
        <strain evidence="5 8">SRMrh-85</strain>
    </source>
</reference>
<proteinExistence type="predicted"/>